<dbReference type="HAMAP" id="MF_00495">
    <property type="entry name" value="GPH_hydrolase_bact"/>
    <property type="match status" value="1"/>
</dbReference>
<dbReference type="Pfam" id="PF13419">
    <property type="entry name" value="HAD_2"/>
    <property type="match status" value="1"/>
</dbReference>
<dbReference type="InterPro" id="IPR023214">
    <property type="entry name" value="HAD_sf"/>
</dbReference>
<proteinExistence type="inferred from homology"/>
<evidence type="ECO:0000313" key="7">
    <source>
        <dbReference type="EMBL" id="MCP1727548.1"/>
    </source>
</evidence>
<comment type="similarity">
    <text evidence="4 6">Belongs to the HAD-like hydrolase superfamily. CbbY/CbbZ/Gph/YieH family.</text>
</comment>
<dbReference type="EMBL" id="JALJYF010000002">
    <property type="protein sequence ID" value="MCP1727548.1"/>
    <property type="molecule type" value="Genomic_DNA"/>
</dbReference>
<dbReference type="Gene3D" id="3.40.50.1000">
    <property type="entry name" value="HAD superfamily/HAD-like"/>
    <property type="match status" value="1"/>
</dbReference>
<keyword evidence="6" id="KW-0460">Magnesium</keyword>
<gene>
    <name evidence="7" type="ORF">J2T60_001548</name>
</gene>
<comment type="function">
    <text evidence="6">Specifically catalyzes the dephosphorylation of 2-phosphoglycolate. Is involved in the dissimilation of the intracellular 2-phosphoglycolate formed during the DNA repair of 3'-phosphoglycolate ends, a major class of DNA lesions induced by oxidative stress.</text>
</comment>
<evidence type="ECO:0000256" key="1">
    <source>
        <dbReference type="ARBA" id="ARBA00000830"/>
    </source>
</evidence>
<keyword evidence="6" id="KW-0119">Carbohydrate metabolism</keyword>
<dbReference type="RefSeq" id="WP_253447907.1">
    <property type="nucleotide sequence ID" value="NZ_JALJYF010000002.1"/>
</dbReference>
<comment type="caution">
    <text evidence="7">The sequence shown here is derived from an EMBL/GenBank/DDBJ whole genome shotgun (WGS) entry which is preliminary data.</text>
</comment>
<feature type="binding site" evidence="6">
    <location>
        <position position="23"/>
    </location>
    <ligand>
        <name>Mg(2+)</name>
        <dbReference type="ChEBI" id="CHEBI:18420"/>
    </ligand>
</feature>
<evidence type="ECO:0000313" key="8">
    <source>
        <dbReference type="Proteomes" id="UP001523550"/>
    </source>
</evidence>
<dbReference type="GO" id="GO:0008967">
    <property type="term" value="F:phosphoglycolate phosphatase activity"/>
    <property type="evidence" value="ECO:0007669"/>
    <property type="project" value="UniProtKB-EC"/>
</dbReference>
<evidence type="ECO:0000256" key="2">
    <source>
        <dbReference type="ARBA" id="ARBA00001946"/>
    </source>
</evidence>
<dbReference type="InterPro" id="IPR041492">
    <property type="entry name" value="HAD_2"/>
</dbReference>
<keyword evidence="8" id="KW-1185">Reference proteome</keyword>
<dbReference type="InterPro" id="IPR037512">
    <property type="entry name" value="PGPase_prok"/>
</dbReference>
<name>A0ABT1GB48_9GAMM</name>
<keyword evidence="6" id="KW-0479">Metal-binding</keyword>
<dbReference type="SFLD" id="SFLDG01129">
    <property type="entry name" value="C1.5:_HAD__Beta-PGM__Phosphata"/>
    <property type="match status" value="1"/>
</dbReference>
<evidence type="ECO:0000256" key="5">
    <source>
        <dbReference type="ARBA" id="ARBA00013078"/>
    </source>
</evidence>
<organism evidence="7 8">
    <name type="scientific">Natronospira proteinivora</name>
    <dbReference type="NCBI Taxonomy" id="1807133"/>
    <lineage>
        <taxon>Bacteria</taxon>
        <taxon>Pseudomonadati</taxon>
        <taxon>Pseudomonadota</taxon>
        <taxon>Gammaproteobacteria</taxon>
        <taxon>Natronospirales</taxon>
        <taxon>Natronospiraceae</taxon>
        <taxon>Natronospira</taxon>
    </lineage>
</organism>
<comment type="cofactor">
    <cofactor evidence="2 6">
        <name>Mg(2+)</name>
        <dbReference type="ChEBI" id="CHEBI:18420"/>
    </cofactor>
</comment>
<evidence type="ECO:0000256" key="6">
    <source>
        <dbReference type="HAMAP-Rule" id="MF_00495"/>
    </source>
</evidence>
<evidence type="ECO:0000256" key="3">
    <source>
        <dbReference type="ARBA" id="ARBA00004818"/>
    </source>
</evidence>
<dbReference type="EC" id="3.1.3.18" evidence="5 6"/>
<feature type="active site" description="Nucleophile" evidence="6">
    <location>
        <position position="21"/>
    </location>
</feature>
<feature type="binding site" evidence="6">
    <location>
        <position position="184"/>
    </location>
    <ligand>
        <name>Mg(2+)</name>
        <dbReference type="ChEBI" id="CHEBI:18420"/>
    </ligand>
</feature>
<evidence type="ECO:0000256" key="4">
    <source>
        <dbReference type="ARBA" id="ARBA00006171"/>
    </source>
</evidence>
<accession>A0ABT1GB48</accession>
<dbReference type="SFLD" id="SFLDG01135">
    <property type="entry name" value="C1.5.6:_HAD__Beta-PGM__Phospha"/>
    <property type="match status" value="1"/>
</dbReference>
<dbReference type="InterPro" id="IPR036412">
    <property type="entry name" value="HAD-like_sf"/>
</dbReference>
<dbReference type="Proteomes" id="UP001523550">
    <property type="component" value="Unassembled WGS sequence"/>
</dbReference>
<comment type="catalytic activity">
    <reaction evidence="1 6">
        <text>2-phosphoglycolate + H2O = glycolate + phosphate</text>
        <dbReference type="Rhea" id="RHEA:14369"/>
        <dbReference type="ChEBI" id="CHEBI:15377"/>
        <dbReference type="ChEBI" id="CHEBI:29805"/>
        <dbReference type="ChEBI" id="CHEBI:43474"/>
        <dbReference type="ChEBI" id="CHEBI:58033"/>
        <dbReference type="EC" id="3.1.3.18"/>
    </reaction>
</comment>
<dbReference type="InterPro" id="IPR023198">
    <property type="entry name" value="PGP-like_dom2"/>
</dbReference>
<sequence>MSRWCLDAAGHSYPADLVIFDLDGTLVDSVPDIAAAVDATAIAADLSPPGESQVRQWVGNGSRKLIERLLQAGFDRPPEKAELDDAHELFLAAYGSRLVQDSRLYPGVLPLLESLAEHRIPMACVSNKPEALTHGVLQGLSLDGFFSWVLGGDSLAQRKPAPEPLWAVMEQAGVPAANSVLLGDSEADVGAARAAGCSVLVVKYGYNQGFVGSDVQPDAFLNDLSELTLDETTMESDF</sequence>
<dbReference type="Gene3D" id="1.10.150.240">
    <property type="entry name" value="Putative phosphatase, domain 2"/>
    <property type="match status" value="1"/>
</dbReference>
<reference evidence="7 8" key="1">
    <citation type="submission" date="2022-03" db="EMBL/GenBank/DDBJ databases">
        <title>Genomic Encyclopedia of Type Strains, Phase III (KMG-III): the genomes of soil and plant-associated and newly described type strains.</title>
        <authorList>
            <person name="Whitman W."/>
        </authorList>
    </citation>
    <scope>NUCLEOTIDE SEQUENCE [LARGE SCALE GENOMIC DNA]</scope>
    <source>
        <strain evidence="7 8">BSker1</strain>
    </source>
</reference>
<dbReference type="InterPro" id="IPR050155">
    <property type="entry name" value="HAD-like_hydrolase_sf"/>
</dbReference>
<dbReference type="PANTHER" id="PTHR43434">
    <property type="entry name" value="PHOSPHOGLYCOLATE PHOSPHATASE"/>
    <property type="match status" value="1"/>
</dbReference>
<protein>
    <recommendedName>
        <fullName evidence="5 6">Phosphoglycolate phosphatase</fullName>
        <shortName evidence="6">PGP</shortName>
        <shortName evidence="6">PGPase</shortName>
        <ecNumber evidence="5 6">3.1.3.18</ecNumber>
    </recommendedName>
</protein>
<dbReference type="SFLD" id="SFLDS00003">
    <property type="entry name" value="Haloacid_Dehalogenase"/>
    <property type="match status" value="1"/>
</dbReference>
<keyword evidence="6 7" id="KW-0378">Hydrolase</keyword>
<feature type="binding site" evidence="6">
    <location>
        <position position="21"/>
    </location>
    <ligand>
        <name>Mg(2+)</name>
        <dbReference type="ChEBI" id="CHEBI:18420"/>
    </ligand>
</feature>
<dbReference type="SUPFAM" id="SSF56784">
    <property type="entry name" value="HAD-like"/>
    <property type="match status" value="1"/>
</dbReference>
<dbReference type="NCBIfam" id="TIGR01449">
    <property type="entry name" value="PGP_bact"/>
    <property type="match status" value="1"/>
</dbReference>
<dbReference type="PANTHER" id="PTHR43434:SF1">
    <property type="entry name" value="PHOSPHOGLYCOLATE PHOSPHATASE"/>
    <property type="match status" value="1"/>
</dbReference>
<comment type="pathway">
    <text evidence="3 6">Organic acid metabolism; glycolate biosynthesis; glycolate from 2-phosphoglycolate: step 1/1.</text>
</comment>